<feature type="transmembrane region" description="Helical" evidence="1">
    <location>
        <begin position="208"/>
        <end position="224"/>
    </location>
</feature>
<evidence type="ECO:0000256" key="1">
    <source>
        <dbReference type="SAM" id="Phobius"/>
    </source>
</evidence>
<keyword evidence="1" id="KW-0812">Transmembrane</keyword>
<gene>
    <name evidence="2" type="ORF">CYCCA115_LOCUS19048</name>
    <name evidence="3" type="ORF">CYCCA115_LOCUS21187</name>
</gene>
<name>A0AAD2G390_9STRA</name>
<feature type="transmembrane region" description="Helical" evidence="1">
    <location>
        <begin position="97"/>
        <end position="117"/>
    </location>
</feature>
<dbReference type="EMBL" id="CAKOGP040002203">
    <property type="protein sequence ID" value="CAJ1965589.1"/>
    <property type="molecule type" value="Genomic_DNA"/>
</dbReference>
<accession>A0AAD2G390</accession>
<organism evidence="2 4">
    <name type="scientific">Cylindrotheca closterium</name>
    <dbReference type="NCBI Taxonomy" id="2856"/>
    <lineage>
        <taxon>Eukaryota</taxon>
        <taxon>Sar</taxon>
        <taxon>Stramenopiles</taxon>
        <taxon>Ochrophyta</taxon>
        <taxon>Bacillariophyta</taxon>
        <taxon>Bacillariophyceae</taxon>
        <taxon>Bacillariophycidae</taxon>
        <taxon>Bacillariales</taxon>
        <taxon>Bacillariaceae</taxon>
        <taxon>Cylindrotheca</taxon>
    </lineage>
</organism>
<evidence type="ECO:0000313" key="2">
    <source>
        <dbReference type="EMBL" id="CAJ1961117.1"/>
    </source>
</evidence>
<dbReference type="Proteomes" id="UP001295423">
    <property type="component" value="Unassembled WGS sequence"/>
</dbReference>
<feature type="transmembrane region" description="Helical" evidence="1">
    <location>
        <begin position="182"/>
        <end position="202"/>
    </location>
</feature>
<comment type="caution">
    <text evidence="2">The sequence shown here is derived from an EMBL/GenBank/DDBJ whole genome shotgun (WGS) entry which is preliminary data.</text>
</comment>
<reference evidence="2" key="1">
    <citation type="submission" date="2023-08" db="EMBL/GenBank/DDBJ databases">
        <authorList>
            <person name="Audoor S."/>
            <person name="Bilcke G."/>
        </authorList>
    </citation>
    <scope>NUCLEOTIDE SEQUENCE</scope>
</reference>
<dbReference type="AlphaFoldDB" id="A0AAD2G390"/>
<keyword evidence="4" id="KW-1185">Reference proteome</keyword>
<evidence type="ECO:0000313" key="3">
    <source>
        <dbReference type="EMBL" id="CAJ1965589.1"/>
    </source>
</evidence>
<sequence>MRRDEGSRRGDAIRAHLQQYCVLPHLSKATLFVSLLRIMSASLALFVALTEQLLAVKVFTFALASYQIACLLLQWAPEERVNPYASVYEFTKAKYELTKVVLATITAIIMAICLPYLAYYTEEPHWRHAGWGVLLFVLPAFLDYRIRRSLALLFMVKPENKEDDDDGAEIDFQLTSLWVGKYFLLPVEFGAIAAFALCSLQVPHWTIAGAVFVNIASLSLGILAKMSPGSCWIDGDGKLYIPINATEADLSYAGYLIASDLIIDDDVGYFAAGHVAGYVPKILHWINYAGLPQAGKWGEVLGDGDSETGCELCVEKFATNSIMYQHLGQAYIQLGNQVFEIRGGCIENSANPILLEHAKPINGCWEVI</sequence>
<proteinExistence type="predicted"/>
<dbReference type="EMBL" id="CAKOGP040002081">
    <property type="protein sequence ID" value="CAJ1961117.1"/>
    <property type="molecule type" value="Genomic_DNA"/>
</dbReference>
<evidence type="ECO:0000313" key="4">
    <source>
        <dbReference type="Proteomes" id="UP001295423"/>
    </source>
</evidence>
<keyword evidence="1" id="KW-0472">Membrane</keyword>
<feature type="transmembrane region" description="Helical" evidence="1">
    <location>
        <begin position="129"/>
        <end position="146"/>
    </location>
</feature>
<keyword evidence="1" id="KW-1133">Transmembrane helix</keyword>
<protein>
    <submittedName>
        <fullName evidence="2">Uncharacterized protein</fullName>
    </submittedName>
</protein>